<dbReference type="Proteomes" id="UP000886787">
    <property type="component" value="Unassembled WGS sequence"/>
</dbReference>
<dbReference type="AlphaFoldDB" id="A0A9D0ZH70"/>
<proteinExistence type="predicted"/>
<name>A0A9D0ZH70_9FIRM</name>
<accession>A0A9D0ZH70</accession>
<dbReference type="SUPFAM" id="SSF75138">
    <property type="entry name" value="HprK N-terminal domain-like"/>
    <property type="match status" value="1"/>
</dbReference>
<dbReference type="Gene3D" id="3.40.1390.20">
    <property type="entry name" value="HprK N-terminal domain-like"/>
    <property type="match status" value="1"/>
</dbReference>
<feature type="domain" description="DRTGG" evidence="1">
    <location>
        <begin position="5"/>
        <end position="104"/>
    </location>
</feature>
<organism evidence="2 3">
    <name type="scientific">Candidatus Scatavimonas merdigallinarum</name>
    <dbReference type="NCBI Taxonomy" id="2840914"/>
    <lineage>
        <taxon>Bacteria</taxon>
        <taxon>Bacillati</taxon>
        <taxon>Bacillota</taxon>
        <taxon>Clostridia</taxon>
        <taxon>Eubacteriales</taxon>
        <taxon>Oscillospiraceae</taxon>
        <taxon>Oscillospiraceae incertae sedis</taxon>
        <taxon>Candidatus Scatavimonas</taxon>
    </lineage>
</organism>
<evidence type="ECO:0000259" key="1">
    <source>
        <dbReference type="Pfam" id="PF07085"/>
    </source>
</evidence>
<reference evidence="2" key="1">
    <citation type="submission" date="2020-10" db="EMBL/GenBank/DDBJ databases">
        <authorList>
            <person name="Gilroy R."/>
        </authorList>
    </citation>
    <scope>NUCLEOTIDE SEQUENCE</scope>
    <source>
        <strain evidence="2">ChiSjej1B19-3389</strain>
    </source>
</reference>
<evidence type="ECO:0000313" key="3">
    <source>
        <dbReference type="Proteomes" id="UP000886787"/>
    </source>
</evidence>
<evidence type="ECO:0000313" key="2">
    <source>
        <dbReference type="EMBL" id="HIQ80547.1"/>
    </source>
</evidence>
<gene>
    <name evidence="2" type="ORF">IAD32_04590</name>
</gene>
<sequence length="116" mass="12788">MVVNDIIKILDAKVIIEGDLEAEVKTACGSDMMSDVLAFVKDQSVLLTGLVNPQVVRTAEMMDMVCIIFVRGKTPDQTIIDLAKRRGITLINTRYRMFTACGMLYANGLRGGCENE</sequence>
<reference evidence="2" key="2">
    <citation type="journal article" date="2021" name="PeerJ">
        <title>Extensive microbial diversity within the chicken gut microbiome revealed by metagenomics and culture.</title>
        <authorList>
            <person name="Gilroy R."/>
            <person name="Ravi A."/>
            <person name="Getino M."/>
            <person name="Pursley I."/>
            <person name="Horton D.L."/>
            <person name="Alikhan N.F."/>
            <person name="Baker D."/>
            <person name="Gharbi K."/>
            <person name="Hall N."/>
            <person name="Watson M."/>
            <person name="Adriaenssens E.M."/>
            <person name="Foster-Nyarko E."/>
            <person name="Jarju S."/>
            <person name="Secka A."/>
            <person name="Antonio M."/>
            <person name="Oren A."/>
            <person name="Chaudhuri R.R."/>
            <person name="La Ragione R."/>
            <person name="Hildebrand F."/>
            <person name="Pallen M.J."/>
        </authorList>
    </citation>
    <scope>NUCLEOTIDE SEQUENCE</scope>
    <source>
        <strain evidence="2">ChiSjej1B19-3389</strain>
    </source>
</reference>
<protein>
    <recommendedName>
        <fullName evidence="1">DRTGG domain-containing protein</fullName>
    </recommendedName>
</protein>
<comment type="caution">
    <text evidence="2">The sequence shown here is derived from an EMBL/GenBank/DDBJ whole genome shotgun (WGS) entry which is preliminary data.</text>
</comment>
<dbReference type="InterPro" id="IPR010766">
    <property type="entry name" value="DRTGG"/>
</dbReference>
<dbReference type="EMBL" id="DVFW01000024">
    <property type="protein sequence ID" value="HIQ80547.1"/>
    <property type="molecule type" value="Genomic_DNA"/>
</dbReference>
<dbReference type="Pfam" id="PF07085">
    <property type="entry name" value="DRTGG"/>
    <property type="match status" value="1"/>
</dbReference>
<dbReference type="InterPro" id="IPR028979">
    <property type="entry name" value="Ser_kin/Pase_Hpr-like_N_sf"/>
</dbReference>